<dbReference type="InterPro" id="IPR001254">
    <property type="entry name" value="Trypsin_dom"/>
</dbReference>
<feature type="compositionally biased region" description="Low complexity" evidence="2">
    <location>
        <begin position="78"/>
        <end position="88"/>
    </location>
</feature>
<dbReference type="PROSITE" id="PS50240">
    <property type="entry name" value="TRYPSIN_DOM"/>
    <property type="match status" value="1"/>
</dbReference>
<evidence type="ECO:0000313" key="5">
    <source>
        <dbReference type="Proteomes" id="UP000282957"/>
    </source>
</evidence>
<evidence type="ECO:0000256" key="2">
    <source>
        <dbReference type="SAM" id="MobiDB-lite"/>
    </source>
</evidence>
<feature type="compositionally biased region" description="Basic residues" evidence="2">
    <location>
        <begin position="34"/>
        <end position="43"/>
    </location>
</feature>
<dbReference type="Gene3D" id="2.40.10.10">
    <property type="entry name" value="Trypsin-like serine proteases"/>
    <property type="match status" value="2"/>
</dbReference>
<sequence>MPRLRRRAPAPGHRLVRGDAAGDAAHHGGPGSGRHLRGHRHVGHGLSGGGLRADAAAPRPQHRGEPGGIGGGRRLRRVAPGPGRHAGARAGRAIAVRGLIALFLLLAFDAQAQQRVVPRSILPGLGAEDPRQPVDAGTAPWNALGRVQTEVGGRCTGTLIAPDRVLTSAHCLVSPRSGRMVRASSVHFLLGYHQGEHLVHARVRGFRIGDGFNAATRRPIGADWAILFLATPLPGLNVALWQGGVAAGTPLMLGGYQQDRPEMLMADIACQALGMARDDTNRPVLMHGCAGTRGTSGAPLLMRLEDGRFAVAGVVVAMQLGAARGYAVPAETIR</sequence>
<dbReference type="AlphaFoldDB" id="A0A437MGV6"/>
<proteinExistence type="predicted"/>
<dbReference type="EMBL" id="SACL01000003">
    <property type="protein sequence ID" value="RVT96879.1"/>
    <property type="molecule type" value="Genomic_DNA"/>
</dbReference>
<dbReference type="PANTHER" id="PTHR15462">
    <property type="entry name" value="SERINE PROTEASE"/>
    <property type="match status" value="1"/>
</dbReference>
<keyword evidence="4" id="KW-0378">Hydrolase</keyword>
<dbReference type="InterPro" id="IPR043504">
    <property type="entry name" value="Peptidase_S1_PA_chymotrypsin"/>
</dbReference>
<feature type="region of interest" description="Disordered" evidence="2">
    <location>
        <begin position="1"/>
        <end position="88"/>
    </location>
</feature>
<comment type="caution">
    <text evidence="4">The sequence shown here is derived from an EMBL/GenBank/DDBJ whole genome shotgun (WGS) entry which is preliminary data.</text>
</comment>
<protein>
    <submittedName>
        <fullName evidence="4">Trypsin-like serine protease</fullName>
    </submittedName>
</protein>
<evidence type="ECO:0000259" key="3">
    <source>
        <dbReference type="PROSITE" id="PS50240"/>
    </source>
</evidence>
<dbReference type="PANTHER" id="PTHR15462:SF8">
    <property type="entry name" value="SERINE PROTEASE"/>
    <property type="match status" value="1"/>
</dbReference>
<dbReference type="Pfam" id="PF13365">
    <property type="entry name" value="Trypsin_2"/>
    <property type="match status" value="1"/>
</dbReference>
<reference evidence="4 5" key="1">
    <citation type="submission" date="2019-01" db="EMBL/GenBank/DDBJ databases">
        <authorList>
            <person name="Chen W.-M."/>
        </authorList>
    </citation>
    <scope>NUCLEOTIDE SEQUENCE [LARGE SCALE GENOMIC DNA]</scope>
    <source>
        <strain evidence="4 5">CCP-6</strain>
    </source>
</reference>
<accession>A0A437MGV6</accession>
<dbReference type="Proteomes" id="UP000282957">
    <property type="component" value="Unassembled WGS sequence"/>
</dbReference>
<dbReference type="InterPro" id="IPR050966">
    <property type="entry name" value="Glutamyl_endopeptidase"/>
</dbReference>
<keyword evidence="1" id="KW-0732">Signal</keyword>
<dbReference type="GO" id="GO:0006508">
    <property type="term" value="P:proteolysis"/>
    <property type="evidence" value="ECO:0007669"/>
    <property type="project" value="UniProtKB-KW"/>
</dbReference>
<gene>
    <name evidence="4" type="ORF">EOD42_10775</name>
</gene>
<dbReference type="SUPFAM" id="SSF50494">
    <property type="entry name" value="Trypsin-like serine proteases"/>
    <property type="match status" value="1"/>
</dbReference>
<feature type="domain" description="Peptidase S1" evidence="3">
    <location>
        <begin position="121"/>
        <end position="334"/>
    </location>
</feature>
<organism evidence="4 5">
    <name type="scientific">Rhodovarius crocodyli</name>
    <dbReference type="NCBI Taxonomy" id="1979269"/>
    <lineage>
        <taxon>Bacteria</taxon>
        <taxon>Pseudomonadati</taxon>
        <taxon>Pseudomonadota</taxon>
        <taxon>Alphaproteobacteria</taxon>
        <taxon>Acetobacterales</taxon>
        <taxon>Roseomonadaceae</taxon>
        <taxon>Rhodovarius</taxon>
    </lineage>
</organism>
<name>A0A437MGV6_9PROT</name>
<evidence type="ECO:0000313" key="4">
    <source>
        <dbReference type="EMBL" id="RVT96879.1"/>
    </source>
</evidence>
<dbReference type="GO" id="GO:0004252">
    <property type="term" value="F:serine-type endopeptidase activity"/>
    <property type="evidence" value="ECO:0007669"/>
    <property type="project" value="InterPro"/>
</dbReference>
<dbReference type="OrthoDB" id="267336at2"/>
<keyword evidence="4" id="KW-0645">Protease</keyword>
<dbReference type="InterPro" id="IPR009003">
    <property type="entry name" value="Peptidase_S1_PA"/>
</dbReference>
<evidence type="ECO:0000256" key="1">
    <source>
        <dbReference type="ARBA" id="ARBA00022729"/>
    </source>
</evidence>
<keyword evidence="5" id="KW-1185">Reference proteome</keyword>